<dbReference type="InterPro" id="IPR001387">
    <property type="entry name" value="Cro/C1-type_HTH"/>
</dbReference>
<accession>A0ABT4LPW1</accession>
<gene>
    <name evidence="2" type="ORF">O4H49_20330</name>
</gene>
<protein>
    <submittedName>
        <fullName evidence="2">Helix-turn-helix transcriptional regulator</fullName>
    </submittedName>
</protein>
<dbReference type="SUPFAM" id="SSF47413">
    <property type="entry name" value="lambda repressor-like DNA-binding domains"/>
    <property type="match status" value="1"/>
</dbReference>
<evidence type="ECO:0000259" key="1">
    <source>
        <dbReference type="Pfam" id="PF13443"/>
    </source>
</evidence>
<dbReference type="Proteomes" id="UP001069802">
    <property type="component" value="Unassembled WGS sequence"/>
</dbReference>
<sequence>MENIHRGSSFDDFLAEDGILEEVTELAAKRVIALSVARSMAEQKISKAELARRMNTSPNQVYRVLNETDTGISLHTIMQAAKATGSRVRITIE</sequence>
<name>A0ABT4LPW1_9PROT</name>
<proteinExistence type="predicted"/>
<keyword evidence="3" id="KW-1185">Reference proteome</keyword>
<evidence type="ECO:0000313" key="2">
    <source>
        <dbReference type="EMBL" id="MCZ4283143.1"/>
    </source>
</evidence>
<comment type="caution">
    <text evidence="2">The sequence shown here is derived from an EMBL/GenBank/DDBJ whole genome shotgun (WGS) entry which is preliminary data.</text>
</comment>
<dbReference type="Gene3D" id="1.10.260.40">
    <property type="entry name" value="lambda repressor-like DNA-binding domains"/>
    <property type="match status" value="1"/>
</dbReference>
<dbReference type="EMBL" id="JAPWGY010000020">
    <property type="protein sequence ID" value="MCZ4283143.1"/>
    <property type="molecule type" value="Genomic_DNA"/>
</dbReference>
<feature type="domain" description="HTH cro/C1-type" evidence="1">
    <location>
        <begin position="40"/>
        <end position="85"/>
    </location>
</feature>
<dbReference type="Pfam" id="PF13443">
    <property type="entry name" value="HTH_26"/>
    <property type="match status" value="1"/>
</dbReference>
<evidence type="ECO:0000313" key="3">
    <source>
        <dbReference type="Proteomes" id="UP001069802"/>
    </source>
</evidence>
<dbReference type="InterPro" id="IPR010982">
    <property type="entry name" value="Lambda_DNA-bd_dom_sf"/>
</dbReference>
<organism evidence="2 3">
    <name type="scientific">Kiloniella laminariae</name>
    <dbReference type="NCBI Taxonomy" id="454162"/>
    <lineage>
        <taxon>Bacteria</taxon>
        <taxon>Pseudomonadati</taxon>
        <taxon>Pseudomonadota</taxon>
        <taxon>Alphaproteobacteria</taxon>
        <taxon>Rhodospirillales</taxon>
        <taxon>Kiloniellaceae</taxon>
        <taxon>Kiloniella</taxon>
    </lineage>
</organism>
<reference evidence="2" key="1">
    <citation type="submission" date="2022-12" db="EMBL/GenBank/DDBJ databases">
        <title>Bacterial isolates from different developmental stages of Nematostella vectensis.</title>
        <authorList>
            <person name="Fraune S."/>
        </authorList>
    </citation>
    <scope>NUCLEOTIDE SEQUENCE</scope>
    <source>
        <strain evidence="2">G21630-S1</strain>
    </source>
</reference>
<dbReference type="RefSeq" id="WP_269425263.1">
    <property type="nucleotide sequence ID" value="NZ_JAPWGY010000020.1"/>
</dbReference>